<evidence type="ECO:0000259" key="1">
    <source>
        <dbReference type="Pfam" id="PF00903"/>
    </source>
</evidence>
<proteinExistence type="predicted"/>
<dbReference type="EMBL" id="JALJOR010000026">
    <property type="protein sequence ID" value="KAK9802957.1"/>
    <property type="molecule type" value="Genomic_DNA"/>
</dbReference>
<dbReference type="SUPFAM" id="SSF54593">
    <property type="entry name" value="Glyoxalase/Bleomycin resistance protein/Dihydroxybiphenyl dioxygenase"/>
    <property type="match status" value="1"/>
</dbReference>
<comment type="caution">
    <text evidence="2">The sequence shown here is derived from an EMBL/GenBank/DDBJ whole genome shotgun (WGS) entry which is preliminary data.</text>
</comment>
<accession>A0AAW1P1U8</accession>
<name>A0AAW1P1U8_9CHLO</name>
<dbReference type="Pfam" id="PF00903">
    <property type="entry name" value="Glyoxalase"/>
    <property type="match status" value="1"/>
</dbReference>
<dbReference type="Gene3D" id="3.10.180.10">
    <property type="entry name" value="2,3-Dihydroxybiphenyl 1,2-Dioxygenase, domain 1"/>
    <property type="match status" value="1"/>
</dbReference>
<dbReference type="InterPro" id="IPR004360">
    <property type="entry name" value="Glyas_Fos-R_dOase_dom"/>
</dbReference>
<organism evidence="2 3">
    <name type="scientific">[Myrmecia] bisecta</name>
    <dbReference type="NCBI Taxonomy" id="41462"/>
    <lineage>
        <taxon>Eukaryota</taxon>
        <taxon>Viridiplantae</taxon>
        <taxon>Chlorophyta</taxon>
        <taxon>core chlorophytes</taxon>
        <taxon>Trebouxiophyceae</taxon>
        <taxon>Trebouxiales</taxon>
        <taxon>Trebouxiaceae</taxon>
        <taxon>Myrmecia</taxon>
    </lineage>
</organism>
<evidence type="ECO:0000313" key="2">
    <source>
        <dbReference type="EMBL" id="KAK9802957.1"/>
    </source>
</evidence>
<keyword evidence="3" id="KW-1185">Reference proteome</keyword>
<evidence type="ECO:0000313" key="3">
    <source>
        <dbReference type="Proteomes" id="UP001489004"/>
    </source>
</evidence>
<sequence>MKLTSTLPMLVVDDIAACIGFYKSTLEYAVKHEIKDANGKLTWVLLSHGDNSVMMVERANLDAEIAPYLKGPGASYLFHSMDPLDVDRVTKEDGVKVLHGPRATQYHVKEVHVMDVSGHMHMFIEWVKMDGLKG</sequence>
<dbReference type="Proteomes" id="UP001489004">
    <property type="component" value="Unassembled WGS sequence"/>
</dbReference>
<gene>
    <name evidence="2" type="ORF">WJX72_010024</name>
</gene>
<feature type="domain" description="Glyoxalase/fosfomycin resistance/dioxygenase" evidence="1">
    <location>
        <begin position="9"/>
        <end position="120"/>
    </location>
</feature>
<dbReference type="InterPro" id="IPR029068">
    <property type="entry name" value="Glyas_Bleomycin-R_OHBP_Dase"/>
</dbReference>
<reference evidence="2 3" key="1">
    <citation type="journal article" date="2024" name="Nat. Commun.">
        <title>Phylogenomics reveals the evolutionary origins of lichenization in chlorophyte algae.</title>
        <authorList>
            <person name="Puginier C."/>
            <person name="Libourel C."/>
            <person name="Otte J."/>
            <person name="Skaloud P."/>
            <person name="Haon M."/>
            <person name="Grisel S."/>
            <person name="Petersen M."/>
            <person name="Berrin J.G."/>
            <person name="Delaux P.M."/>
            <person name="Dal Grande F."/>
            <person name="Keller J."/>
        </authorList>
    </citation>
    <scope>NUCLEOTIDE SEQUENCE [LARGE SCALE GENOMIC DNA]</scope>
    <source>
        <strain evidence="2 3">SAG 2043</strain>
    </source>
</reference>
<protein>
    <recommendedName>
        <fullName evidence="1">Glyoxalase/fosfomycin resistance/dioxygenase domain-containing protein</fullName>
    </recommendedName>
</protein>
<dbReference type="AlphaFoldDB" id="A0AAW1P1U8"/>